<evidence type="ECO:0000313" key="9">
    <source>
        <dbReference type="Proteomes" id="UP001217089"/>
    </source>
</evidence>
<evidence type="ECO:0000256" key="1">
    <source>
        <dbReference type="ARBA" id="ARBA00022527"/>
    </source>
</evidence>
<keyword evidence="3" id="KW-0547">Nucleotide-binding</keyword>
<reference evidence="8 9" key="1">
    <citation type="submission" date="2022-12" db="EMBL/GenBank/DDBJ databases">
        <title>Chromosome-level genome of Tegillarca granosa.</title>
        <authorList>
            <person name="Kim J."/>
        </authorList>
    </citation>
    <scope>NUCLEOTIDE SEQUENCE [LARGE SCALE GENOMIC DNA]</scope>
    <source>
        <strain evidence="8">Teg-2019</strain>
        <tissue evidence="8">Adductor muscle</tissue>
    </source>
</reference>
<evidence type="ECO:0000256" key="5">
    <source>
        <dbReference type="ARBA" id="ARBA00022840"/>
    </source>
</evidence>
<feature type="region of interest" description="Disordered" evidence="6">
    <location>
        <begin position="337"/>
        <end position="386"/>
    </location>
</feature>
<dbReference type="Gene3D" id="1.10.510.10">
    <property type="entry name" value="Transferase(Phosphotransferase) domain 1"/>
    <property type="match status" value="1"/>
</dbReference>
<evidence type="ECO:0000259" key="7">
    <source>
        <dbReference type="PROSITE" id="PS50011"/>
    </source>
</evidence>
<gene>
    <name evidence="8" type="ORF">KUTeg_024342</name>
</gene>
<evidence type="ECO:0000313" key="8">
    <source>
        <dbReference type="EMBL" id="KAJ8297811.1"/>
    </source>
</evidence>
<feature type="region of interest" description="Disordered" evidence="6">
    <location>
        <begin position="274"/>
        <end position="323"/>
    </location>
</feature>
<dbReference type="InterPro" id="IPR000719">
    <property type="entry name" value="Prot_kinase_dom"/>
</dbReference>
<protein>
    <recommendedName>
        <fullName evidence="7">Protein kinase domain-containing protein</fullName>
    </recommendedName>
</protein>
<dbReference type="Proteomes" id="UP001217089">
    <property type="component" value="Unassembled WGS sequence"/>
</dbReference>
<dbReference type="PANTHER" id="PTHR24345:SF91">
    <property type="entry name" value="SERINE_THREONINE-PROTEIN KINASE PLK4"/>
    <property type="match status" value="1"/>
</dbReference>
<dbReference type="PANTHER" id="PTHR24345">
    <property type="entry name" value="SERINE/THREONINE-PROTEIN KINASE PLK"/>
    <property type="match status" value="1"/>
</dbReference>
<keyword evidence="4" id="KW-0418">Kinase</keyword>
<keyword evidence="5" id="KW-0067">ATP-binding</keyword>
<evidence type="ECO:0000256" key="4">
    <source>
        <dbReference type="ARBA" id="ARBA00022777"/>
    </source>
</evidence>
<evidence type="ECO:0000256" key="2">
    <source>
        <dbReference type="ARBA" id="ARBA00022679"/>
    </source>
</evidence>
<keyword evidence="1" id="KW-0723">Serine/threonine-protein kinase</keyword>
<proteinExistence type="predicted"/>
<name>A0ABQ9E042_TEGGR</name>
<evidence type="ECO:0000256" key="3">
    <source>
        <dbReference type="ARBA" id="ARBA00022741"/>
    </source>
</evidence>
<dbReference type="PROSITE" id="PS50011">
    <property type="entry name" value="PROTEIN_KINASE_DOM"/>
    <property type="match status" value="1"/>
</dbReference>
<dbReference type="InterPro" id="IPR008266">
    <property type="entry name" value="Tyr_kinase_AS"/>
</dbReference>
<dbReference type="EMBL" id="JARBDR010000923">
    <property type="protein sequence ID" value="KAJ8297811.1"/>
    <property type="molecule type" value="Genomic_DNA"/>
</dbReference>
<sequence length="386" mass="43491">MDLYNYFEDSNYVYLVLEICHNGELNRYLKTNCKVLSEDEARHFTRQIVNGMLYLHSHGILHRDLTLANLLLSRNMDVKIADFGLATQLVVPDEKHFTMCGTPNYISPEIAMRSAHGLEADVWSLGCMLYTLLMGKPPFDTEAVKSTLNRVILAEFELPDHLSPEAKNLIQSLLRKNPKDRISLQEILEHPFMKKDSYVGYGKGTQNFGETSIDSGRGTMATITTSTTSRMGGQQKPRPFPAFPIKSQISEDEESDRFRVSGVQNEKEVVNVFCKGAPPNSSPYVRHPPSPPVRLRDSEKEARMAMTRPDQHTSTHSDKSVSQDNIFRYRQMDHYSVDTSDSHSNQGARSNVAFDPTKYQERVNTPSTSSGPSSILSLHSNDPATE</sequence>
<comment type="caution">
    <text evidence="8">The sequence shown here is derived from an EMBL/GenBank/DDBJ whole genome shotgun (WGS) entry which is preliminary data.</text>
</comment>
<dbReference type="InterPro" id="IPR011009">
    <property type="entry name" value="Kinase-like_dom_sf"/>
</dbReference>
<keyword evidence="2" id="KW-0808">Transferase</keyword>
<feature type="compositionally biased region" description="Polar residues" evidence="6">
    <location>
        <begin position="337"/>
        <end position="349"/>
    </location>
</feature>
<accession>A0ABQ9E042</accession>
<feature type="compositionally biased region" description="Low complexity" evidence="6">
    <location>
        <begin position="365"/>
        <end position="380"/>
    </location>
</feature>
<organism evidence="8 9">
    <name type="scientific">Tegillarca granosa</name>
    <name type="common">Malaysian cockle</name>
    <name type="synonym">Anadara granosa</name>
    <dbReference type="NCBI Taxonomy" id="220873"/>
    <lineage>
        <taxon>Eukaryota</taxon>
        <taxon>Metazoa</taxon>
        <taxon>Spiralia</taxon>
        <taxon>Lophotrochozoa</taxon>
        <taxon>Mollusca</taxon>
        <taxon>Bivalvia</taxon>
        <taxon>Autobranchia</taxon>
        <taxon>Pteriomorphia</taxon>
        <taxon>Arcoida</taxon>
        <taxon>Arcoidea</taxon>
        <taxon>Arcidae</taxon>
        <taxon>Tegillarca</taxon>
    </lineage>
</organism>
<dbReference type="Pfam" id="PF00069">
    <property type="entry name" value="Pkinase"/>
    <property type="match status" value="1"/>
</dbReference>
<dbReference type="PROSITE" id="PS00109">
    <property type="entry name" value="PROTEIN_KINASE_TYR"/>
    <property type="match status" value="1"/>
</dbReference>
<evidence type="ECO:0000256" key="6">
    <source>
        <dbReference type="SAM" id="MobiDB-lite"/>
    </source>
</evidence>
<feature type="compositionally biased region" description="Basic and acidic residues" evidence="6">
    <location>
        <begin position="294"/>
        <end position="321"/>
    </location>
</feature>
<feature type="domain" description="Protein kinase" evidence="7">
    <location>
        <begin position="1"/>
        <end position="193"/>
    </location>
</feature>
<keyword evidence="9" id="KW-1185">Reference proteome</keyword>
<dbReference type="SUPFAM" id="SSF56112">
    <property type="entry name" value="Protein kinase-like (PK-like)"/>
    <property type="match status" value="1"/>
</dbReference>